<name>A0A653L1P0_AERVE</name>
<evidence type="ECO:0000256" key="4">
    <source>
        <dbReference type="ARBA" id="ARBA00022496"/>
    </source>
</evidence>
<dbReference type="Pfam" id="PF01497">
    <property type="entry name" value="Peripla_BP_2"/>
    <property type="match status" value="1"/>
</dbReference>
<evidence type="ECO:0000313" key="9">
    <source>
        <dbReference type="Proteomes" id="UP000439123"/>
    </source>
</evidence>
<sequence>MMKRFAALAAAILMLAAPLVQAQEMREVTDAFGQKVQVPAQPTRVVVLSELELDSTLTLGLTPIGAVNGRGQPTLPRYLLNKADMGIQVIGDLDSPNLESLIALEPDLILTGQTRPELLTLLGEIAPTVVTSKWGEPWQDSFRRTAHTLNRDQQGDTFLLQYAERLTQARSKLAKHQGESISIVRWNPKGPSFMYQGTFASSVVESMGLVRPSKQQGTGAPHSPALSLESLNLLDADWLVVGTLSASGDAVDAMRQAEQTPAFQQLPVIKAKRFGAVDGSLWTSSGGPQAALKVIEDVEQLLATRS</sequence>
<dbReference type="Proteomes" id="UP000439123">
    <property type="component" value="Unassembled WGS sequence"/>
</dbReference>
<evidence type="ECO:0000259" key="7">
    <source>
        <dbReference type="PROSITE" id="PS50983"/>
    </source>
</evidence>
<evidence type="ECO:0000313" key="8">
    <source>
        <dbReference type="EMBL" id="VXA85370.1"/>
    </source>
</evidence>
<keyword evidence="4" id="KW-0410">Iron transport</keyword>
<reference evidence="8 9" key="1">
    <citation type="submission" date="2019-10" db="EMBL/GenBank/DDBJ databases">
        <authorList>
            <person name="Karimi E."/>
        </authorList>
    </citation>
    <scope>NUCLEOTIDE SEQUENCE [LARGE SCALE GENOMIC DNA]</scope>
    <source>
        <strain evidence="8">Aeromonas sp. 8C</strain>
    </source>
</reference>
<keyword evidence="4" id="KW-0408">Iron</keyword>
<dbReference type="PANTHER" id="PTHR30532:SF25">
    <property type="entry name" value="IRON(III) DICITRATE-BINDING PERIPLASMIC PROTEIN"/>
    <property type="match status" value="1"/>
</dbReference>
<dbReference type="PROSITE" id="PS50983">
    <property type="entry name" value="FE_B12_PBP"/>
    <property type="match status" value="1"/>
</dbReference>
<dbReference type="CDD" id="cd01146">
    <property type="entry name" value="FhuD"/>
    <property type="match status" value="1"/>
</dbReference>
<comment type="similarity">
    <text evidence="2">Belongs to the bacterial solute-binding protein 8 family.</text>
</comment>
<feature type="chain" id="PRO_5024865938" description="Fe/B12 periplasmic-binding domain-containing protein" evidence="6">
    <location>
        <begin position="23"/>
        <end position="306"/>
    </location>
</feature>
<keyword evidence="4" id="KW-0406">Ion transport</keyword>
<proteinExistence type="inferred from homology"/>
<dbReference type="AlphaFoldDB" id="A0A653L1P0"/>
<evidence type="ECO:0000256" key="5">
    <source>
        <dbReference type="ARBA" id="ARBA00022729"/>
    </source>
</evidence>
<dbReference type="GO" id="GO:1901678">
    <property type="term" value="P:iron coordination entity transport"/>
    <property type="evidence" value="ECO:0007669"/>
    <property type="project" value="UniProtKB-ARBA"/>
</dbReference>
<comment type="subcellular location">
    <subcellularLocation>
        <location evidence="1">Cell envelope</location>
    </subcellularLocation>
</comment>
<dbReference type="PANTHER" id="PTHR30532">
    <property type="entry name" value="IRON III DICITRATE-BINDING PERIPLASMIC PROTEIN"/>
    <property type="match status" value="1"/>
</dbReference>
<dbReference type="EMBL" id="CABWLC010000012">
    <property type="protein sequence ID" value="VXA85370.1"/>
    <property type="molecule type" value="Genomic_DNA"/>
</dbReference>
<dbReference type="GO" id="GO:0030288">
    <property type="term" value="C:outer membrane-bounded periplasmic space"/>
    <property type="evidence" value="ECO:0007669"/>
    <property type="project" value="TreeGrafter"/>
</dbReference>
<dbReference type="InterPro" id="IPR002491">
    <property type="entry name" value="ABC_transptr_periplasmic_BD"/>
</dbReference>
<dbReference type="Gene3D" id="3.40.50.1980">
    <property type="entry name" value="Nitrogenase molybdenum iron protein domain"/>
    <property type="match status" value="2"/>
</dbReference>
<keyword evidence="5 6" id="KW-0732">Signal</keyword>
<accession>A0A653L1P0</accession>
<dbReference type="SUPFAM" id="SSF53807">
    <property type="entry name" value="Helical backbone' metal receptor"/>
    <property type="match status" value="1"/>
</dbReference>
<evidence type="ECO:0000256" key="6">
    <source>
        <dbReference type="SAM" id="SignalP"/>
    </source>
</evidence>
<protein>
    <recommendedName>
        <fullName evidence="7">Fe/B12 periplasmic-binding domain-containing protein</fullName>
    </recommendedName>
</protein>
<evidence type="ECO:0000256" key="2">
    <source>
        <dbReference type="ARBA" id="ARBA00008814"/>
    </source>
</evidence>
<keyword evidence="3" id="KW-0813">Transport</keyword>
<feature type="signal peptide" evidence="6">
    <location>
        <begin position="1"/>
        <end position="22"/>
    </location>
</feature>
<evidence type="ECO:0000256" key="1">
    <source>
        <dbReference type="ARBA" id="ARBA00004196"/>
    </source>
</evidence>
<dbReference type="InterPro" id="IPR051313">
    <property type="entry name" value="Bact_iron-sidero_bind"/>
</dbReference>
<organism evidence="8 9">
    <name type="scientific">Aeromonas veronii</name>
    <dbReference type="NCBI Taxonomy" id="654"/>
    <lineage>
        <taxon>Bacteria</taxon>
        <taxon>Pseudomonadati</taxon>
        <taxon>Pseudomonadota</taxon>
        <taxon>Gammaproteobacteria</taxon>
        <taxon>Aeromonadales</taxon>
        <taxon>Aeromonadaceae</taxon>
        <taxon>Aeromonas</taxon>
    </lineage>
</organism>
<gene>
    <name evidence="8" type="ORF">AERO8C_20452</name>
</gene>
<feature type="domain" description="Fe/B12 periplasmic-binding" evidence="7">
    <location>
        <begin position="44"/>
        <end position="306"/>
    </location>
</feature>
<evidence type="ECO:0000256" key="3">
    <source>
        <dbReference type="ARBA" id="ARBA00022448"/>
    </source>
</evidence>